<dbReference type="GO" id="GO:0005739">
    <property type="term" value="C:mitochondrion"/>
    <property type="evidence" value="ECO:0007669"/>
    <property type="project" value="TreeGrafter"/>
</dbReference>
<evidence type="ECO:0000256" key="8">
    <source>
        <dbReference type="ARBA" id="ARBA00022723"/>
    </source>
</evidence>
<keyword evidence="11 15" id="KW-0256">Endoplasmic reticulum</keyword>
<dbReference type="Proteomes" id="UP000716291">
    <property type="component" value="Unassembled WGS sequence"/>
</dbReference>
<sequence length="1054" mass="120747">MLLIQHYSIAFKRSLYQFTLLKQQQRRGMKAYIQIVGQHTPEGPPSVILHYDSQRYIFNVREGTQRLCVQEKVRLGKANHIFLSRTSWDCVGGLTGLLLTLTDAGVKKIHLHGGKNLSHFIAATRRFAYRTSSTLEVNEFDEKKEFSDKNLSVKPVIALPQLPGQKRTFEKMDEEEEEVTVEKETGSSSKRLVGKEADNYRQQVIASMFSDKSSNNKSATAIDANCTPRHPLKNNKKGGNDNQINYLRQPLPYTRPYPAAISYICQGATLPRKFNKDAALALGVRPGPLYGQLHKGQSVTLEDGRVVTQDMVCDPPKPGHVFMLIDCPSVAYIDQLIGSEKFKEFQTGGSQQANVILHFLGNDVIHDERYKQWVASFGENTDHIFSSQELCRQDVQFTSHALCQVKLSKLNETIFPVPKYSVTPEFNISDIDGLPTKSFALDNMATYNLEPKRNLEYLNRPIFDHTNRELPEIKAIENNKEYNDAADLARLEASKVDISQAFPGHDVEVITLGTGSSIPAKYRNVSATLVKIPDYGSIMLDAGEGTYGQMIRRFGIESLEREMRSLGCIFVSHLHADHHLGVVQLIRKWYEANEDKTSCLTVIAPRVFRDWLNEYCQVEFVGNRRRLKFISNENLLTHRQAYPDEITALNNVKKRLGFSLVRPIEVIHCRWAYGLSIEHENGWKLVYSGDTRPCDNLIKEGQNATLLIHEATFDDTEKENAEEKRHTTTGEAIEVGQKMNARYTLLNHFSQRYPKIPNLSEEQSNVCFSFDLMSTLIKQIPILPKFTNAMQLIFKESEEPEDEQNMTAEEKMIRSESTSGDNTINQSNQSTFYKVNYEEDPSGYLKIKIESLIYWEYPKKTAFILFVTLSLLLFTQHYSLLRIFAGLFTVITGVNWIYVNLHKQIQRVLSSNPYHPYHDRFNQSLFDRERIVRGTERLMDVAETVTRYMAKLILIENSYRSMISLLSSFAICTLTKYVSTQHLLMTGLILAFSLPRIYFQYQQVINAYVEEHLKRVHVLLEKYGSIVNQKVNQVGYQIKKLIVKQGSQETMKRD</sequence>
<dbReference type="AlphaFoldDB" id="A0A9P6XK72"/>
<feature type="domain" description="Reticulon" evidence="17">
    <location>
        <begin position="849"/>
        <end position="1054"/>
    </location>
</feature>
<name>A0A9P6XK72_RHIOR</name>
<evidence type="ECO:0000256" key="16">
    <source>
        <dbReference type="SAM" id="MobiDB-lite"/>
    </source>
</evidence>
<dbReference type="GO" id="GO:1990180">
    <property type="term" value="P:mitochondrial tRNA 3'-end processing"/>
    <property type="evidence" value="ECO:0007669"/>
    <property type="project" value="TreeGrafter"/>
</dbReference>
<evidence type="ECO:0000256" key="12">
    <source>
        <dbReference type="ARBA" id="ARBA00022833"/>
    </source>
</evidence>
<keyword evidence="12" id="KW-0862">Zinc</keyword>
<comment type="catalytic activity">
    <reaction evidence="1">
        <text>Endonucleolytic cleavage of RNA, removing extra 3' nucleotides from tRNA precursor, generating 3' termini of tRNAs. A 3'-hydroxy group is left at the tRNA terminus and a 5'-phosphoryl group is left at the trailer molecule.</text>
        <dbReference type="EC" id="3.1.26.11"/>
    </reaction>
</comment>
<dbReference type="Pfam" id="PF13691">
    <property type="entry name" value="Lactamase_B_4"/>
    <property type="match status" value="1"/>
</dbReference>
<keyword evidence="8" id="KW-0479">Metal-binding</keyword>
<protein>
    <recommendedName>
        <fullName evidence="15">Reticulon-like protein</fullName>
    </recommendedName>
</protein>
<keyword evidence="9" id="KW-0255">Endonuclease</keyword>
<keyword evidence="13 15" id="KW-1133">Transmembrane helix</keyword>
<feature type="transmembrane region" description="Helical" evidence="15">
    <location>
        <begin position="880"/>
        <end position="899"/>
    </location>
</feature>
<evidence type="ECO:0000256" key="14">
    <source>
        <dbReference type="ARBA" id="ARBA00023136"/>
    </source>
</evidence>
<comment type="similarity">
    <text evidence="4">Belongs to the RNase Z family.</text>
</comment>
<evidence type="ECO:0000256" key="2">
    <source>
        <dbReference type="ARBA" id="ARBA00001947"/>
    </source>
</evidence>
<keyword evidence="6" id="KW-0819">tRNA processing</keyword>
<dbReference type="InterPro" id="IPR047151">
    <property type="entry name" value="RNZ2-like"/>
</dbReference>
<dbReference type="InterPro" id="IPR036866">
    <property type="entry name" value="RibonucZ/Hydroxyglut_hydro"/>
</dbReference>
<evidence type="ECO:0000256" key="13">
    <source>
        <dbReference type="ARBA" id="ARBA00022989"/>
    </source>
</evidence>
<dbReference type="GO" id="GO:0042781">
    <property type="term" value="F:3'-tRNA processing endoribonuclease activity"/>
    <property type="evidence" value="ECO:0007669"/>
    <property type="project" value="UniProtKB-EC"/>
</dbReference>
<proteinExistence type="inferred from homology"/>
<evidence type="ECO:0000313" key="19">
    <source>
        <dbReference type="Proteomes" id="UP000716291"/>
    </source>
</evidence>
<evidence type="ECO:0000256" key="1">
    <source>
        <dbReference type="ARBA" id="ARBA00000402"/>
    </source>
</evidence>
<evidence type="ECO:0000256" key="7">
    <source>
        <dbReference type="ARBA" id="ARBA00022722"/>
    </source>
</evidence>
<evidence type="ECO:0000256" key="15">
    <source>
        <dbReference type="RuleBase" id="RU363132"/>
    </source>
</evidence>
<accession>A0A9P6XK72</accession>
<keyword evidence="19" id="KW-1185">Reference proteome</keyword>
<dbReference type="InterPro" id="IPR003388">
    <property type="entry name" value="Reticulon"/>
</dbReference>
<dbReference type="InterPro" id="IPR001279">
    <property type="entry name" value="Metallo-B-lactamas"/>
</dbReference>
<keyword evidence="5 15" id="KW-0812">Transmembrane</keyword>
<evidence type="ECO:0000256" key="4">
    <source>
        <dbReference type="ARBA" id="ARBA00007823"/>
    </source>
</evidence>
<keyword evidence="14 15" id="KW-0472">Membrane</keyword>
<comment type="caution">
    <text evidence="15">Lacks conserved residue(s) required for the propagation of feature annotation.</text>
</comment>
<gene>
    <name evidence="18" type="ORF">G6F64_000567</name>
</gene>
<dbReference type="InterPro" id="IPR027794">
    <property type="entry name" value="tRNase_Z_dom"/>
</dbReference>
<evidence type="ECO:0000256" key="10">
    <source>
        <dbReference type="ARBA" id="ARBA00022801"/>
    </source>
</evidence>
<keyword evidence="7" id="KW-0540">Nuclease</keyword>
<evidence type="ECO:0000256" key="3">
    <source>
        <dbReference type="ARBA" id="ARBA00004477"/>
    </source>
</evidence>
<keyword evidence="10" id="KW-0378">Hydrolase</keyword>
<evidence type="ECO:0000259" key="17">
    <source>
        <dbReference type="PROSITE" id="PS50845"/>
    </source>
</evidence>
<comment type="subcellular location">
    <subcellularLocation>
        <location evidence="3 15">Endoplasmic reticulum membrane</location>
        <topology evidence="3 15">Multi-pass membrane protein</topology>
    </subcellularLocation>
</comment>
<dbReference type="CDD" id="cd07718">
    <property type="entry name" value="RNaseZ_ELAC1_ELAC2-C-term-like_MBL-fold"/>
    <property type="match status" value="1"/>
</dbReference>
<dbReference type="SUPFAM" id="SSF56281">
    <property type="entry name" value="Metallo-hydrolase/oxidoreductase"/>
    <property type="match status" value="2"/>
</dbReference>
<evidence type="ECO:0000256" key="5">
    <source>
        <dbReference type="ARBA" id="ARBA00022692"/>
    </source>
</evidence>
<comment type="caution">
    <text evidence="18">The sequence shown here is derived from an EMBL/GenBank/DDBJ whole genome shotgun (WGS) entry which is preliminary data.</text>
</comment>
<evidence type="ECO:0000256" key="6">
    <source>
        <dbReference type="ARBA" id="ARBA00022694"/>
    </source>
</evidence>
<reference evidence="18" key="1">
    <citation type="journal article" date="2020" name="Microb. Genom.">
        <title>Genetic diversity of clinical and environmental Mucorales isolates obtained from an investigation of mucormycosis cases among solid organ transplant recipients.</title>
        <authorList>
            <person name="Nguyen M.H."/>
            <person name="Kaul D."/>
            <person name="Muto C."/>
            <person name="Cheng S.J."/>
            <person name="Richter R.A."/>
            <person name="Bruno V.M."/>
            <person name="Liu G."/>
            <person name="Beyhan S."/>
            <person name="Sundermann A.J."/>
            <person name="Mounaud S."/>
            <person name="Pasculle A.W."/>
            <person name="Nierman W.C."/>
            <person name="Driscoll E."/>
            <person name="Cumbie R."/>
            <person name="Clancy C.J."/>
            <person name="Dupont C.L."/>
        </authorList>
    </citation>
    <scope>NUCLEOTIDE SEQUENCE</scope>
    <source>
        <strain evidence="18">GL11</strain>
    </source>
</reference>
<evidence type="ECO:0000313" key="18">
    <source>
        <dbReference type="EMBL" id="KAG1315577.1"/>
    </source>
</evidence>
<comment type="cofactor">
    <cofactor evidence="2">
        <name>Zn(2+)</name>
        <dbReference type="ChEBI" id="CHEBI:29105"/>
    </cofactor>
</comment>
<organism evidence="18 19">
    <name type="scientific">Rhizopus oryzae</name>
    <name type="common">Mucormycosis agent</name>
    <name type="synonym">Rhizopus arrhizus var. delemar</name>
    <dbReference type="NCBI Taxonomy" id="64495"/>
    <lineage>
        <taxon>Eukaryota</taxon>
        <taxon>Fungi</taxon>
        <taxon>Fungi incertae sedis</taxon>
        <taxon>Mucoromycota</taxon>
        <taxon>Mucoromycotina</taxon>
        <taxon>Mucoromycetes</taxon>
        <taxon>Mucorales</taxon>
        <taxon>Mucorineae</taxon>
        <taxon>Rhizopodaceae</taxon>
        <taxon>Rhizopus</taxon>
    </lineage>
</organism>
<dbReference type="PANTHER" id="PTHR12553:SF49">
    <property type="entry name" value="ZINC PHOSPHODIESTERASE ELAC PROTEIN 2"/>
    <property type="match status" value="1"/>
</dbReference>
<dbReference type="PANTHER" id="PTHR12553">
    <property type="entry name" value="ZINC PHOSPHODIESTERASE ELAC PROTEIN 2"/>
    <property type="match status" value="1"/>
</dbReference>
<dbReference type="PROSITE" id="PS50845">
    <property type="entry name" value="RETICULON"/>
    <property type="match status" value="1"/>
</dbReference>
<dbReference type="GO" id="GO:0005789">
    <property type="term" value="C:endoplasmic reticulum membrane"/>
    <property type="evidence" value="ECO:0007669"/>
    <property type="project" value="UniProtKB-SubCell"/>
</dbReference>
<dbReference type="EMBL" id="JAANQT010000035">
    <property type="protein sequence ID" value="KAG1315577.1"/>
    <property type="molecule type" value="Genomic_DNA"/>
</dbReference>
<dbReference type="GO" id="GO:0046872">
    <property type="term" value="F:metal ion binding"/>
    <property type="evidence" value="ECO:0007669"/>
    <property type="project" value="UniProtKB-KW"/>
</dbReference>
<evidence type="ECO:0000256" key="11">
    <source>
        <dbReference type="ARBA" id="ARBA00022824"/>
    </source>
</evidence>
<evidence type="ECO:0000256" key="9">
    <source>
        <dbReference type="ARBA" id="ARBA00022759"/>
    </source>
</evidence>
<dbReference type="Pfam" id="PF02453">
    <property type="entry name" value="Reticulon"/>
    <property type="match status" value="1"/>
</dbReference>
<feature type="region of interest" description="Disordered" evidence="16">
    <location>
        <begin position="220"/>
        <end position="243"/>
    </location>
</feature>
<dbReference type="Gene3D" id="3.60.15.10">
    <property type="entry name" value="Ribonuclease Z/Hydroxyacylglutathione hydrolase-like"/>
    <property type="match status" value="2"/>
</dbReference>
<dbReference type="Pfam" id="PF12706">
    <property type="entry name" value="Lactamase_B_2"/>
    <property type="match status" value="1"/>
</dbReference>